<dbReference type="Pfam" id="PF14493">
    <property type="entry name" value="HTH_40"/>
    <property type="match status" value="1"/>
</dbReference>
<dbReference type="SUPFAM" id="SSF52540">
    <property type="entry name" value="P-loop containing nucleoside triphosphate hydrolases"/>
    <property type="match status" value="1"/>
</dbReference>
<dbReference type="InterPro" id="IPR032284">
    <property type="entry name" value="RecQ_Zn-bd"/>
</dbReference>
<dbReference type="InterPro" id="IPR002121">
    <property type="entry name" value="HRDC_dom"/>
</dbReference>
<dbReference type="InterPro" id="IPR010997">
    <property type="entry name" value="HRDC-like_sf"/>
</dbReference>
<dbReference type="Gene3D" id="3.40.50.300">
    <property type="entry name" value="P-loop containing nucleotide triphosphate hydrolases"/>
    <property type="match status" value="2"/>
</dbReference>
<keyword evidence="8 20" id="KW-0347">Helicase</keyword>
<evidence type="ECO:0000256" key="4">
    <source>
        <dbReference type="ARBA" id="ARBA00022723"/>
    </source>
</evidence>
<dbReference type="InterPro" id="IPR044876">
    <property type="entry name" value="HRDC_dom_sf"/>
</dbReference>
<keyword evidence="14" id="KW-0413">Isomerase</keyword>
<comment type="cofactor">
    <cofactor evidence="2">
        <name>Zn(2+)</name>
        <dbReference type="ChEBI" id="CHEBI:29105"/>
    </cofactor>
</comment>
<dbReference type="PROSITE" id="PS51194">
    <property type="entry name" value="HELICASE_CTER"/>
    <property type="match status" value="1"/>
</dbReference>
<dbReference type="InterPro" id="IPR036390">
    <property type="entry name" value="WH_DNA-bd_sf"/>
</dbReference>
<evidence type="ECO:0000256" key="9">
    <source>
        <dbReference type="ARBA" id="ARBA00022833"/>
    </source>
</evidence>
<dbReference type="Gene3D" id="1.10.150.80">
    <property type="entry name" value="HRDC domain"/>
    <property type="match status" value="1"/>
</dbReference>
<dbReference type="SUPFAM" id="SSF47819">
    <property type="entry name" value="HRDC-like"/>
    <property type="match status" value="1"/>
</dbReference>
<keyword evidence="12" id="KW-0233">DNA recombination</keyword>
<evidence type="ECO:0000259" key="17">
    <source>
        <dbReference type="PROSITE" id="PS50967"/>
    </source>
</evidence>
<dbReference type="SMART" id="SM00490">
    <property type="entry name" value="HELICc"/>
    <property type="match status" value="1"/>
</dbReference>
<keyword evidence="13" id="KW-0234">DNA repair</keyword>
<dbReference type="InterPro" id="IPR006293">
    <property type="entry name" value="DNA_helicase_ATP-dep_RecQ_bac"/>
</dbReference>
<dbReference type="PANTHER" id="PTHR13710">
    <property type="entry name" value="DNA HELICASE RECQ FAMILY MEMBER"/>
    <property type="match status" value="1"/>
</dbReference>
<keyword evidence="6" id="KW-0227">DNA damage</keyword>
<evidence type="ECO:0000256" key="5">
    <source>
        <dbReference type="ARBA" id="ARBA00022741"/>
    </source>
</evidence>
<gene>
    <name evidence="20" type="primary">recQ</name>
    <name evidence="20" type="ORF">P4S50_01635</name>
</gene>
<feature type="domain" description="Helicase C-terminal" evidence="19">
    <location>
        <begin position="219"/>
        <end position="363"/>
    </location>
</feature>
<dbReference type="Pfam" id="PF16124">
    <property type="entry name" value="RecQ_Zn_bind"/>
    <property type="match status" value="1"/>
</dbReference>
<evidence type="ECO:0000256" key="11">
    <source>
        <dbReference type="ARBA" id="ARBA00023125"/>
    </source>
</evidence>
<dbReference type="Pfam" id="PF09382">
    <property type="entry name" value="RQC"/>
    <property type="match status" value="1"/>
</dbReference>
<dbReference type="InterPro" id="IPR027417">
    <property type="entry name" value="P-loop_NTPase"/>
</dbReference>
<keyword evidence="10" id="KW-0067">ATP-binding</keyword>
<keyword evidence="11" id="KW-0238">DNA-binding</keyword>
<dbReference type="InterPro" id="IPR001650">
    <property type="entry name" value="Helicase_C-like"/>
</dbReference>
<evidence type="ECO:0000256" key="7">
    <source>
        <dbReference type="ARBA" id="ARBA00022801"/>
    </source>
</evidence>
<dbReference type="SMART" id="SM00487">
    <property type="entry name" value="DEXDc"/>
    <property type="match status" value="1"/>
</dbReference>
<dbReference type="CDD" id="cd18794">
    <property type="entry name" value="SF2_C_RecQ"/>
    <property type="match status" value="1"/>
</dbReference>
<evidence type="ECO:0000256" key="15">
    <source>
        <dbReference type="ARBA" id="ARBA00034617"/>
    </source>
</evidence>
<keyword evidence="9" id="KW-0862">Zinc</keyword>
<evidence type="ECO:0000256" key="2">
    <source>
        <dbReference type="ARBA" id="ARBA00001947"/>
    </source>
</evidence>
<keyword evidence="21" id="KW-1185">Reference proteome</keyword>
<dbReference type="InterPro" id="IPR036388">
    <property type="entry name" value="WH-like_DNA-bd_sf"/>
</dbReference>
<dbReference type="InterPro" id="IPR004589">
    <property type="entry name" value="DNA_helicase_ATP-dep_RecQ"/>
</dbReference>
<evidence type="ECO:0000256" key="1">
    <source>
        <dbReference type="ARBA" id="ARBA00001946"/>
    </source>
</evidence>
<keyword evidence="7 20" id="KW-0378">Hydrolase</keyword>
<evidence type="ECO:0000256" key="12">
    <source>
        <dbReference type="ARBA" id="ARBA00023172"/>
    </source>
</evidence>
<comment type="similarity">
    <text evidence="3">Belongs to the helicase family. RecQ subfamily.</text>
</comment>
<dbReference type="Pfam" id="PF00270">
    <property type="entry name" value="DEAD"/>
    <property type="match status" value="1"/>
</dbReference>
<dbReference type="InterPro" id="IPR011545">
    <property type="entry name" value="DEAD/DEAH_box_helicase_dom"/>
</dbReference>
<evidence type="ECO:0000313" key="20">
    <source>
        <dbReference type="EMBL" id="WFD12308.1"/>
    </source>
</evidence>
<feature type="domain" description="Helicase ATP-binding" evidence="18">
    <location>
        <begin position="26"/>
        <end position="195"/>
    </location>
</feature>
<protein>
    <recommendedName>
        <fullName evidence="16">DNA helicase RecQ</fullName>
        <ecNumber evidence="16">5.6.2.4</ecNumber>
    </recommendedName>
</protein>
<dbReference type="NCBIfam" id="TIGR01389">
    <property type="entry name" value="recQ"/>
    <property type="match status" value="1"/>
</dbReference>
<evidence type="ECO:0000313" key="21">
    <source>
        <dbReference type="Proteomes" id="UP001222800"/>
    </source>
</evidence>
<evidence type="ECO:0000256" key="6">
    <source>
        <dbReference type="ARBA" id="ARBA00022763"/>
    </source>
</evidence>
<dbReference type="EC" id="5.6.2.4" evidence="16"/>
<dbReference type="InterPro" id="IPR014001">
    <property type="entry name" value="Helicase_ATP-bd"/>
</dbReference>
<dbReference type="PROSITE" id="PS51192">
    <property type="entry name" value="HELICASE_ATP_BIND_1"/>
    <property type="match status" value="1"/>
</dbReference>
<evidence type="ECO:0000256" key="14">
    <source>
        <dbReference type="ARBA" id="ARBA00023235"/>
    </source>
</evidence>
<evidence type="ECO:0000256" key="3">
    <source>
        <dbReference type="ARBA" id="ARBA00005446"/>
    </source>
</evidence>
<dbReference type="InterPro" id="IPR018982">
    <property type="entry name" value="RQC_domain"/>
</dbReference>
<keyword evidence="4" id="KW-0479">Metal-binding</keyword>
<dbReference type="Pfam" id="PF00271">
    <property type="entry name" value="Helicase_C"/>
    <property type="match status" value="1"/>
</dbReference>
<organism evidence="20 21">
    <name type="scientific">Tepidibacter hydrothermalis</name>
    <dbReference type="NCBI Taxonomy" id="3036126"/>
    <lineage>
        <taxon>Bacteria</taxon>
        <taxon>Bacillati</taxon>
        <taxon>Bacillota</taxon>
        <taxon>Clostridia</taxon>
        <taxon>Peptostreptococcales</taxon>
        <taxon>Peptostreptococcaceae</taxon>
        <taxon>Tepidibacter</taxon>
    </lineage>
</organism>
<dbReference type="PROSITE" id="PS50967">
    <property type="entry name" value="HRDC"/>
    <property type="match status" value="1"/>
</dbReference>
<dbReference type="PANTHER" id="PTHR13710:SF105">
    <property type="entry name" value="ATP-DEPENDENT DNA HELICASE Q1"/>
    <property type="match status" value="1"/>
</dbReference>
<evidence type="ECO:0000256" key="16">
    <source>
        <dbReference type="NCBIfam" id="TIGR01389"/>
    </source>
</evidence>
<dbReference type="EMBL" id="CP120733">
    <property type="protein sequence ID" value="WFD12308.1"/>
    <property type="molecule type" value="Genomic_DNA"/>
</dbReference>
<dbReference type="GO" id="GO:0003678">
    <property type="term" value="F:DNA helicase activity"/>
    <property type="evidence" value="ECO:0007669"/>
    <property type="project" value="UniProtKB-EC"/>
</dbReference>
<evidence type="ECO:0000259" key="18">
    <source>
        <dbReference type="PROSITE" id="PS51192"/>
    </source>
</evidence>
<dbReference type="SUPFAM" id="SSF46785">
    <property type="entry name" value="Winged helix' DNA-binding domain"/>
    <property type="match status" value="1"/>
</dbReference>
<keyword evidence="5" id="KW-0547">Nucleotide-binding</keyword>
<dbReference type="SMART" id="SM00956">
    <property type="entry name" value="RQC"/>
    <property type="match status" value="1"/>
</dbReference>
<dbReference type="InterPro" id="IPR029491">
    <property type="entry name" value="Helicase_HTH"/>
</dbReference>
<comment type="cofactor">
    <cofactor evidence="1">
        <name>Mg(2+)</name>
        <dbReference type="ChEBI" id="CHEBI:18420"/>
    </cofactor>
</comment>
<reference evidence="20 21" key="1">
    <citation type="submission" date="2023-03" db="EMBL/GenBank/DDBJ databases">
        <title>Complete genome sequence of Tepidibacter sp. SWIR-1, isolated from a deep-sea hydrothermal vent.</title>
        <authorList>
            <person name="Li X."/>
        </authorList>
    </citation>
    <scope>NUCLEOTIDE SEQUENCE [LARGE SCALE GENOMIC DNA]</scope>
    <source>
        <strain evidence="20 21">SWIR-1</strain>
    </source>
</reference>
<comment type="catalytic activity">
    <reaction evidence="15">
        <text>Couples ATP hydrolysis with the unwinding of duplex DNA by translocating in the 3'-5' direction.</text>
        <dbReference type="EC" id="5.6.2.4"/>
    </reaction>
</comment>
<proteinExistence type="inferred from homology"/>
<sequence length="705" mass="81206">MMDIQKNILKKYFGYDRFRKGQEEVINSILQGNDTIAIMPTGAGKSLCYQVPAMALSGITVVISPLISLMKDQVDTLNEIGIKSTYINSTLTNLEITERLFDAKDEEYKLVYVAPERLNSGEFLNFLNEAKVSLIAIDEAHCVSQWGHDFRPSYTRISQTIENLNERPIVCAFTATATSEVKDDIKKLLKLRDPNEYISGFDRENLTFSVIRGENTKKFICDFVENNKEQTGIVYTSTRKAAESIYEALINKGHRAGIYHAGLTDEQRSKMQEDFSYDNINVIVATNAFGMGIDKSNVRYVIHNNMPKNMESYYQEAGRAGRDGEKSECILLFNPRDTQTQKFFIEETIHNVERKEYEYRRLQDMIDYCHTSNCLRKSILEYFGEENVDDKCGNCSVCNDNEEKEDITVLAQKIISCVYRMQEKYGAILIAEVLRGSKNQKVLKFGLDKLSTYSIIKEYTVKEIQEIINKLIADDYLVLSQGQYPVVKMNKRSIDVLKGKEQVFMKINKKVKKIANTGNELFDILRDLRKEISTKENIPPYIVFSDASLKEMSTYMPEGEDEFLTIKGVGQSKLEKYGDIFMQKIDEYRKSKNIKTKEVKQEKENKKEKIKSHVITFNMYNENKSIEEIASERGIEPSTAKEHLFRCAIEGMEVDLDQLLPEEYEKQIEEVTNKIGYNGLKTIKENLPDEISYFHIKVFLHKVKG</sequence>
<dbReference type="NCBIfam" id="TIGR00614">
    <property type="entry name" value="recQ_fam"/>
    <property type="match status" value="1"/>
</dbReference>
<evidence type="ECO:0000256" key="10">
    <source>
        <dbReference type="ARBA" id="ARBA00022840"/>
    </source>
</evidence>
<evidence type="ECO:0000259" key="19">
    <source>
        <dbReference type="PROSITE" id="PS51194"/>
    </source>
</evidence>
<dbReference type="Pfam" id="PF00570">
    <property type="entry name" value="HRDC"/>
    <property type="match status" value="1"/>
</dbReference>
<dbReference type="CDD" id="cd17920">
    <property type="entry name" value="DEXHc_RecQ"/>
    <property type="match status" value="1"/>
</dbReference>
<accession>A0ABY8EH81</accession>
<evidence type="ECO:0000256" key="13">
    <source>
        <dbReference type="ARBA" id="ARBA00023204"/>
    </source>
</evidence>
<dbReference type="Gene3D" id="1.10.10.10">
    <property type="entry name" value="Winged helix-like DNA-binding domain superfamily/Winged helix DNA-binding domain"/>
    <property type="match status" value="1"/>
</dbReference>
<evidence type="ECO:0000256" key="8">
    <source>
        <dbReference type="ARBA" id="ARBA00022806"/>
    </source>
</evidence>
<name>A0ABY8EH81_9FIRM</name>
<dbReference type="GO" id="GO:0016787">
    <property type="term" value="F:hydrolase activity"/>
    <property type="evidence" value="ECO:0007669"/>
    <property type="project" value="UniProtKB-KW"/>
</dbReference>
<dbReference type="SMART" id="SM00341">
    <property type="entry name" value="HRDC"/>
    <property type="match status" value="1"/>
</dbReference>
<feature type="domain" description="HRDC" evidence="17">
    <location>
        <begin position="515"/>
        <end position="595"/>
    </location>
</feature>
<dbReference type="Proteomes" id="UP001222800">
    <property type="component" value="Chromosome"/>
</dbReference>